<proteinExistence type="predicted"/>
<keyword evidence="3" id="KW-1185">Reference proteome</keyword>
<protein>
    <submittedName>
        <fullName evidence="2">Uncharacterized protein</fullName>
    </submittedName>
</protein>
<dbReference type="AlphaFoldDB" id="A0A023BCZ7"/>
<feature type="region of interest" description="Disordered" evidence="1">
    <location>
        <begin position="325"/>
        <end position="352"/>
    </location>
</feature>
<dbReference type="RefSeq" id="XP_011128771.1">
    <property type="nucleotide sequence ID" value="XM_011130469.1"/>
</dbReference>
<reference evidence="2" key="1">
    <citation type="submission" date="2013-12" db="EMBL/GenBank/DDBJ databases">
        <authorList>
            <person name="Omoto C.K."/>
            <person name="Sibley D."/>
            <person name="Venepally P."/>
            <person name="Hadjithomas M."/>
            <person name="Karamycheva S."/>
            <person name="Brunk B."/>
            <person name="Roos D."/>
            <person name="Caler E."/>
            <person name="Lorenzi H."/>
        </authorList>
    </citation>
    <scope>NUCLEOTIDE SEQUENCE</scope>
</reference>
<evidence type="ECO:0000313" key="3">
    <source>
        <dbReference type="Proteomes" id="UP000019763"/>
    </source>
</evidence>
<comment type="caution">
    <text evidence="2">The sequence shown here is derived from an EMBL/GenBank/DDBJ whole genome shotgun (WGS) entry which is preliminary data.</text>
</comment>
<evidence type="ECO:0000313" key="2">
    <source>
        <dbReference type="EMBL" id="EZG86251.1"/>
    </source>
</evidence>
<gene>
    <name evidence="2" type="ORF">GNI_010560</name>
</gene>
<dbReference type="VEuPathDB" id="CryptoDB:GNI_010560"/>
<organism evidence="2 3">
    <name type="scientific">Gregarina niphandrodes</name>
    <name type="common">Septate eugregarine</name>
    <dbReference type="NCBI Taxonomy" id="110365"/>
    <lineage>
        <taxon>Eukaryota</taxon>
        <taxon>Sar</taxon>
        <taxon>Alveolata</taxon>
        <taxon>Apicomplexa</taxon>
        <taxon>Conoidasida</taxon>
        <taxon>Gregarinasina</taxon>
        <taxon>Eugregarinorida</taxon>
        <taxon>Gregarinidae</taxon>
        <taxon>Gregarina</taxon>
    </lineage>
</organism>
<dbReference type="GeneID" id="22910634"/>
<dbReference type="Proteomes" id="UP000019763">
    <property type="component" value="Unassembled WGS sequence"/>
</dbReference>
<dbReference type="EMBL" id="AFNH02000080">
    <property type="protein sequence ID" value="EZG86251.1"/>
    <property type="molecule type" value="Genomic_DNA"/>
</dbReference>
<accession>A0A023BCZ7</accession>
<sequence length="352" mass="40408">MAVVGSVIRMMASFSQSQKQREPRVIFNSVRNEVMLGATEKGSKGKIVVKLYPNGIPRPPVRYSQEYFVSCLNDTFVYFLQQRGNGIINGEMCMYIVRMALVTASMDLQAKQEAVQLSEIPEKDFTKFVDNLKREQFEKQKEEMLRLQKLQRELDAYFSGRDMTARQEQVPEEKQVINTPGGVSLPALFEASTLKQTLPLPDFYALLYQLRQSKEDPGHFDRYRVIKFIHDRQRLEAVTEKWNELSTLNTALAAARDNDSISIEPQAIQQLNVDIDKFKAHLQLLEKTLEYSIFRSLDFATILMAVEDTGNDPLDRRIEPLTQNRYQLTEPTSPMSFGSSASEMNLSPEDLR</sequence>
<feature type="compositionally biased region" description="Polar residues" evidence="1">
    <location>
        <begin position="325"/>
        <end position="345"/>
    </location>
</feature>
<name>A0A023BCZ7_GRENI</name>
<evidence type="ECO:0000256" key="1">
    <source>
        <dbReference type="SAM" id="MobiDB-lite"/>
    </source>
</evidence>